<gene>
    <name evidence="4" type="ORF">A4X03_0g5053</name>
    <name evidence="3" type="ORF">JKIAZH3_G4703</name>
</gene>
<name>A0A177VC82_9BASI</name>
<feature type="domain" description="Cyclin-like" evidence="2">
    <location>
        <begin position="221"/>
        <end position="327"/>
    </location>
</feature>
<comment type="caution">
    <text evidence="4">The sequence shown here is derived from an EMBL/GenBank/DDBJ whole genome shotgun (WGS) entry which is preliminary data.</text>
</comment>
<dbReference type="GO" id="GO:0006357">
    <property type="term" value="P:regulation of transcription by RNA polymerase II"/>
    <property type="evidence" value="ECO:0007669"/>
    <property type="project" value="InterPro"/>
</dbReference>
<dbReference type="Gene3D" id="1.10.472.10">
    <property type="entry name" value="Cyclin-like"/>
    <property type="match status" value="2"/>
</dbReference>
<dbReference type="SUPFAM" id="SSF47954">
    <property type="entry name" value="Cyclin-like"/>
    <property type="match status" value="2"/>
</dbReference>
<dbReference type="InterPro" id="IPR013763">
    <property type="entry name" value="Cyclin-like_dom"/>
</dbReference>
<keyword evidence="6" id="KW-1185">Reference proteome</keyword>
<reference evidence="4" key="2">
    <citation type="journal article" date="2019" name="IMA Fungus">
        <title>Genome sequencing and comparison of five Tilletia species to identify candidate genes for the detection of regulated species infecting wheat.</title>
        <authorList>
            <person name="Nguyen H.D.T."/>
            <person name="Sultana T."/>
            <person name="Kesanakurti P."/>
            <person name="Hambleton S."/>
        </authorList>
    </citation>
    <scope>NUCLEOTIDE SEQUENCE</scope>
    <source>
        <strain evidence="4">DAOMC 238032</strain>
    </source>
</reference>
<dbReference type="CDD" id="cd20532">
    <property type="entry name" value="CYCLIN_CCNL_rpt1"/>
    <property type="match status" value="1"/>
</dbReference>
<dbReference type="Proteomes" id="UP000836402">
    <property type="component" value="Unassembled WGS sequence"/>
</dbReference>
<reference evidence="4" key="1">
    <citation type="submission" date="2016-04" db="EMBL/GenBank/DDBJ databases">
        <authorList>
            <person name="Nguyen H.D."/>
            <person name="Kesanakurti P."/>
            <person name="Cullis J."/>
            <person name="Levesque C.A."/>
            <person name="Hambleton S."/>
        </authorList>
    </citation>
    <scope>NUCLEOTIDE SEQUENCE</scope>
    <source>
        <strain evidence="4">DAOMC 238032</strain>
    </source>
</reference>
<dbReference type="Pfam" id="PF00134">
    <property type="entry name" value="Cyclin_N"/>
    <property type="match status" value="1"/>
</dbReference>
<dbReference type="EMBL" id="CAJHJG010000353">
    <property type="protein sequence ID" value="CAD6901590.1"/>
    <property type="molecule type" value="Genomic_DNA"/>
</dbReference>
<dbReference type="PIRSF" id="PIRSF036580">
    <property type="entry name" value="Cyclin_L"/>
    <property type="match status" value="1"/>
</dbReference>
<evidence type="ECO:0000313" key="3">
    <source>
        <dbReference type="EMBL" id="CAD6901590.1"/>
    </source>
</evidence>
<comment type="similarity">
    <text evidence="1">Belongs to the cyclin family.</text>
</comment>
<dbReference type="InterPro" id="IPR006671">
    <property type="entry name" value="Cyclin_N"/>
</dbReference>
<organism evidence="4 5">
    <name type="scientific">Tilletia caries</name>
    <name type="common">wheat bunt fungus</name>
    <dbReference type="NCBI Taxonomy" id="13290"/>
    <lineage>
        <taxon>Eukaryota</taxon>
        <taxon>Fungi</taxon>
        <taxon>Dikarya</taxon>
        <taxon>Basidiomycota</taxon>
        <taxon>Ustilaginomycotina</taxon>
        <taxon>Exobasidiomycetes</taxon>
        <taxon>Tilletiales</taxon>
        <taxon>Tilletiaceae</taxon>
        <taxon>Tilletia</taxon>
    </lineage>
</organism>
<reference evidence="3" key="3">
    <citation type="submission" date="2020-10" db="EMBL/GenBank/DDBJ databases">
        <authorList>
            <person name="Sedaghatjoo S."/>
        </authorList>
    </citation>
    <scope>NUCLEOTIDE SEQUENCE</scope>
    <source>
        <strain evidence="3">AZH3</strain>
    </source>
</reference>
<dbReference type="Proteomes" id="UP000077671">
    <property type="component" value="Unassembled WGS sequence"/>
</dbReference>
<protein>
    <recommendedName>
        <fullName evidence="2">Cyclin-like domain-containing protein</fullName>
    </recommendedName>
</protein>
<dbReference type="EMBL" id="LWDD02000754">
    <property type="protein sequence ID" value="KAE8256790.1"/>
    <property type="molecule type" value="Genomic_DNA"/>
</dbReference>
<dbReference type="PANTHER" id="PTHR10026">
    <property type="entry name" value="CYCLIN"/>
    <property type="match status" value="1"/>
</dbReference>
<evidence type="ECO:0000313" key="6">
    <source>
        <dbReference type="Proteomes" id="UP000836402"/>
    </source>
</evidence>
<evidence type="ECO:0000256" key="1">
    <source>
        <dbReference type="RuleBase" id="RU000383"/>
    </source>
</evidence>
<dbReference type="InterPro" id="IPR036915">
    <property type="entry name" value="Cyclin-like_sf"/>
</dbReference>
<evidence type="ECO:0000313" key="5">
    <source>
        <dbReference type="Proteomes" id="UP000077671"/>
    </source>
</evidence>
<dbReference type="InterPro" id="IPR043198">
    <property type="entry name" value="Cyclin/Ssn8"/>
</dbReference>
<accession>A0A177VC82</accession>
<proteinExistence type="inferred from homology"/>
<evidence type="ECO:0000259" key="2">
    <source>
        <dbReference type="SMART" id="SM00385"/>
    </source>
</evidence>
<feature type="domain" description="Cyclin-like" evidence="2">
    <location>
        <begin position="38"/>
        <end position="115"/>
    </location>
</feature>
<sequence length="397" mass="43848">MAPLPNTLAGLHQLSETPSRADGIPNDLEEELRVYGCQLIQQAGVLLHLPQVAMATAQVLFQRFWFVSSMKQFCIKDISMGALFLACKLEEQFVRVRDVINVFDFLIQRALHLSKCNPGPRSLELSGIVQVGDVSSMRARLRSSVISRPGHLYAGNGHGSSMTHSSALPAGPAGAQASSFEYKPPSYFSQDFYDVKDALVIAEMQILKRLGFNVQVNLPFATMVNYLKLLGLTDDRQAGNGASSPTTNSSRQSSFAQRAWSYLNDALQTSLYCQFPPHILACAAIYLTALTNRPEPLALPTQPRPWWVLFDVEEEDDLRIISTALLRLYDDSGWEIVEKNGGGNNDDDTGAEVTLGSMGLASRVRDEWGGLVDLVDRRALRHWLEQQASSDVIMATQ</sequence>
<evidence type="ECO:0000313" key="4">
    <source>
        <dbReference type="EMBL" id="KAE8256790.1"/>
    </source>
</evidence>
<dbReference type="AlphaFoldDB" id="A0A177VC82"/>
<dbReference type="GO" id="GO:0016538">
    <property type="term" value="F:cyclin-dependent protein serine/threonine kinase regulator activity"/>
    <property type="evidence" value="ECO:0007669"/>
    <property type="project" value="InterPro"/>
</dbReference>
<keyword evidence="1" id="KW-0195">Cyclin</keyword>
<dbReference type="SMART" id="SM00385">
    <property type="entry name" value="CYCLIN"/>
    <property type="match status" value="2"/>
</dbReference>